<gene>
    <name evidence="2" type="ORF">CC1G_12946</name>
</gene>
<keyword evidence="3" id="KW-1185">Reference proteome</keyword>
<dbReference type="KEGG" id="cci:CC1G_12946"/>
<name>A8P062_COPC7</name>
<proteinExistence type="predicted"/>
<accession>A8P062</accession>
<evidence type="ECO:0000313" key="3">
    <source>
        <dbReference type="Proteomes" id="UP000001861"/>
    </source>
</evidence>
<sequence length="318" mass="36184">MASQTFNPQNPALERRVEFLQKMKRILEFLDCETARFDFHVADIRPHLAYIGDYAEDITGDNQAEVIQAVSESMEAVLNMQVLLEEMTRAVREARVFVNFSLSPSLSLLYPRLLTVNNMAPNDWDGSLEVGFERVFRALSDAYGDRERFERWLFKNVDMSCDTQECIRSPGACVLAPNDFSCGRCLVAGRHCPWLDAFDIAMVQKELKLGYGQAYVFYYQHFAKSRLYQNLRPPKEPVERSEHVPNVPTPVQWEARLSSTRTEIRLAQAELGRRQEKIEQLEDDLADVRDSLAETSASSGSGGTSSSFRKTVEAFGET</sequence>
<dbReference type="AlphaFoldDB" id="A8P062"/>
<dbReference type="Proteomes" id="UP000001861">
    <property type="component" value="Unassembled WGS sequence"/>
</dbReference>
<dbReference type="VEuPathDB" id="FungiDB:CC1G_12946"/>
<dbReference type="GeneID" id="6014393"/>
<dbReference type="InParanoid" id="A8P062"/>
<dbReference type="RefSeq" id="XP_001837823.2">
    <property type="nucleotide sequence ID" value="XM_001837771.2"/>
</dbReference>
<feature type="region of interest" description="Disordered" evidence="1">
    <location>
        <begin position="289"/>
        <end position="318"/>
    </location>
</feature>
<organism evidence="2 3">
    <name type="scientific">Coprinopsis cinerea (strain Okayama-7 / 130 / ATCC MYA-4618 / FGSC 9003)</name>
    <name type="common">Inky cap fungus</name>
    <name type="synonym">Hormographiella aspergillata</name>
    <dbReference type="NCBI Taxonomy" id="240176"/>
    <lineage>
        <taxon>Eukaryota</taxon>
        <taxon>Fungi</taxon>
        <taxon>Dikarya</taxon>
        <taxon>Basidiomycota</taxon>
        <taxon>Agaricomycotina</taxon>
        <taxon>Agaricomycetes</taxon>
        <taxon>Agaricomycetidae</taxon>
        <taxon>Agaricales</taxon>
        <taxon>Agaricineae</taxon>
        <taxon>Psathyrellaceae</taxon>
        <taxon>Coprinopsis</taxon>
    </lineage>
</organism>
<comment type="caution">
    <text evidence="2">The sequence shown here is derived from an EMBL/GenBank/DDBJ whole genome shotgun (WGS) entry which is preliminary data.</text>
</comment>
<feature type="compositionally biased region" description="Low complexity" evidence="1">
    <location>
        <begin position="295"/>
        <end position="307"/>
    </location>
</feature>
<evidence type="ECO:0000313" key="2">
    <source>
        <dbReference type="EMBL" id="EAU83987.2"/>
    </source>
</evidence>
<reference evidence="2 3" key="1">
    <citation type="journal article" date="2010" name="Proc. Natl. Acad. Sci. U.S.A.">
        <title>Insights into evolution of multicellular fungi from the assembled chromosomes of the mushroom Coprinopsis cinerea (Coprinus cinereus).</title>
        <authorList>
            <person name="Stajich J.E."/>
            <person name="Wilke S.K."/>
            <person name="Ahren D."/>
            <person name="Au C.H."/>
            <person name="Birren B.W."/>
            <person name="Borodovsky M."/>
            <person name="Burns C."/>
            <person name="Canback B."/>
            <person name="Casselton L.A."/>
            <person name="Cheng C.K."/>
            <person name="Deng J."/>
            <person name="Dietrich F.S."/>
            <person name="Fargo D.C."/>
            <person name="Farman M.L."/>
            <person name="Gathman A.C."/>
            <person name="Goldberg J."/>
            <person name="Guigo R."/>
            <person name="Hoegger P.J."/>
            <person name="Hooker J.B."/>
            <person name="Huggins A."/>
            <person name="James T.Y."/>
            <person name="Kamada T."/>
            <person name="Kilaru S."/>
            <person name="Kodira C."/>
            <person name="Kues U."/>
            <person name="Kupfer D."/>
            <person name="Kwan H.S."/>
            <person name="Lomsadze A."/>
            <person name="Li W."/>
            <person name="Lilly W.W."/>
            <person name="Ma L.J."/>
            <person name="Mackey A.J."/>
            <person name="Manning G."/>
            <person name="Martin F."/>
            <person name="Muraguchi H."/>
            <person name="Natvig D.O."/>
            <person name="Palmerini H."/>
            <person name="Ramesh M.A."/>
            <person name="Rehmeyer C.J."/>
            <person name="Roe B.A."/>
            <person name="Shenoy N."/>
            <person name="Stanke M."/>
            <person name="Ter-Hovhannisyan V."/>
            <person name="Tunlid A."/>
            <person name="Velagapudi R."/>
            <person name="Vision T.J."/>
            <person name="Zeng Q."/>
            <person name="Zolan M.E."/>
            <person name="Pukkila P.J."/>
        </authorList>
    </citation>
    <scope>NUCLEOTIDE SEQUENCE [LARGE SCALE GENOMIC DNA]</scope>
    <source>
        <strain evidence="3">Okayama-7 / 130 / ATCC MYA-4618 / FGSC 9003</strain>
    </source>
</reference>
<dbReference type="EMBL" id="AACS02000006">
    <property type="protein sequence ID" value="EAU83987.2"/>
    <property type="molecule type" value="Genomic_DNA"/>
</dbReference>
<dbReference type="HOGENOM" id="CLU_874408_0_0_1"/>
<protein>
    <submittedName>
        <fullName evidence="2">Uncharacterized protein</fullName>
    </submittedName>
</protein>
<evidence type="ECO:0000256" key="1">
    <source>
        <dbReference type="SAM" id="MobiDB-lite"/>
    </source>
</evidence>